<dbReference type="InterPro" id="IPR051504">
    <property type="entry name" value="Plant_metabolite_acyltrans"/>
</dbReference>
<evidence type="ECO:0000313" key="3">
    <source>
        <dbReference type="EMBL" id="CAK9144958.1"/>
    </source>
</evidence>
<keyword evidence="5" id="KW-1185">Reference proteome</keyword>
<reference evidence="4 5" key="1">
    <citation type="submission" date="2024-02" db="EMBL/GenBank/DDBJ databases">
        <authorList>
            <person name="Vignale AGUSTIN F."/>
            <person name="Sosa J E."/>
            <person name="Modenutti C."/>
        </authorList>
    </citation>
    <scope>NUCLEOTIDE SEQUENCE [LARGE SCALE GENOMIC DNA]</scope>
</reference>
<evidence type="ECO:0000256" key="2">
    <source>
        <dbReference type="ARBA" id="ARBA00023315"/>
    </source>
</evidence>
<dbReference type="AlphaFoldDB" id="A0ABC8U094"/>
<dbReference type="PANTHER" id="PTHR31625">
    <property type="match status" value="1"/>
</dbReference>
<gene>
    <name evidence="3" type="ORF">ILEXP_LOCUS12744</name>
    <name evidence="4" type="ORF">ILEXP_LOCUS43489</name>
</gene>
<dbReference type="Proteomes" id="UP001642360">
    <property type="component" value="Unassembled WGS sequence"/>
</dbReference>
<protein>
    <submittedName>
        <fullName evidence="4">Uncharacterized protein</fullName>
    </submittedName>
</protein>
<proteinExistence type="predicted"/>
<dbReference type="GO" id="GO:0016747">
    <property type="term" value="F:acyltransferase activity, transferring groups other than amino-acyl groups"/>
    <property type="evidence" value="ECO:0007669"/>
    <property type="project" value="UniProtKB-ARBA"/>
</dbReference>
<dbReference type="InterPro" id="IPR023213">
    <property type="entry name" value="CAT-like_dom_sf"/>
</dbReference>
<dbReference type="SUPFAM" id="SSF52777">
    <property type="entry name" value="CoA-dependent acyltransferases"/>
    <property type="match status" value="1"/>
</dbReference>
<sequence>MTQTSKVNVLEDYRVAPPSESSSGFDHLTGNHSRDTDEFYTLVPQMPPVITNVSGALVAPLLALQVTLFPNVGGDAALLKDDQLLPLYDRTVIKDPKGLEEIFWRQLQDLKFEVSPFHFLPTNKVRATFIIRQVDVKQLKKSVSTSRPMLPYVSTFTLACAYVWSCMMKSRLGNGEEIDEDDLDFFICSVDCRPRVNPPLRTTYFGNCIAPVFVKAKTTQLLGEEGFFMAAELIGEAIHNKQHNEEGGGGVLNGIENWFSEVEVLKLGRIVSVAGSPKMGFYSIDFGWGGPKKIEILSIDVTEGDLEVGVSLRKIKMDAFASIFADGIKNL</sequence>
<dbReference type="Pfam" id="PF02458">
    <property type="entry name" value="Transferase"/>
    <property type="match status" value="1"/>
</dbReference>
<comment type="caution">
    <text evidence="4">The sequence shown here is derived from an EMBL/GenBank/DDBJ whole genome shotgun (WGS) entry which is preliminary data.</text>
</comment>
<evidence type="ECO:0000313" key="4">
    <source>
        <dbReference type="EMBL" id="CAK9173758.1"/>
    </source>
</evidence>
<evidence type="ECO:0000313" key="5">
    <source>
        <dbReference type="Proteomes" id="UP001642360"/>
    </source>
</evidence>
<keyword evidence="2" id="KW-0012">Acyltransferase</keyword>
<dbReference type="EMBL" id="CAUOFW020006203">
    <property type="protein sequence ID" value="CAK9173758.1"/>
    <property type="molecule type" value="Genomic_DNA"/>
</dbReference>
<dbReference type="EMBL" id="CAUOFW020001447">
    <property type="protein sequence ID" value="CAK9144958.1"/>
    <property type="molecule type" value="Genomic_DNA"/>
</dbReference>
<name>A0ABC8U094_9AQUA</name>
<keyword evidence="1" id="KW-0808">Transferase</keyword>
<dbReference type="Gene3D" id="3.30.559.10">
    <property type="entry name" value="Chloramphenicol acetyltransferase-like domain"/>
    <property type="match status" value="2"/>
</dbReference>
<evidence type="ECO:0000256" key="1">
    <source>
        <dbReference type="ARBA" id="ARBA00022679"/>
    </source>
</evidence>
<organism evidence="4 5">
    <name type="scientific">Ilex paraguariensis</name>
    <name type="common">yerba mate</name>
    <dbReference type="NCBI Taxonomy" id="185542"/>
    <lineage>
        <taxon>Eukaryota</taxon>
        <taxon>Viridiplantae</taxon>
        <taxon>Streptophyta</taxon>
        <taxon>Embryophyta</taxon>
        <taxon>Tracheophyta</taxon>
        <taxon>Spermatophyta</taxon>
        <taxon>Magnoliopsida</taxon>
        <taxon>eudicotyledons</taxon>
        <taxon>Gunneridae</taxon>
        <taxon>Pentapetalae</taxon>
        <taxon>asterids</taxon>
        <taxon>campanulids</taxon>
        <taxon>Aquifoliales</taxon>
        <taxon>Aquifoliaceae</taxon>
        <taxon>Ilex</taxon>
    </lineage>
</organism>
<accession>A0ABC8U094</accession>